<feature type="coiled-coil region" evidence="1">
    <location>
        <begin position="58"/>
        <end position="85"/>
    </location>
</feature>
<evidence type="ECO:0000313" key="2">
    <source>
        <dbReference type="EMBL" id="GFN09534.1"/>
    </source>
</evidence>
<keyword evidence="1" id="KW-0175">Coiled coil</keyword>
<gene>
    <name evidence="2" type="ORF">Smic_80900</name>
</gene>
<dbReference type="AlphaFoldDB" id="A0A7J0D5W9"/>
<evidence type="ECO:0000256" key="1">
    <source>
        <dbReference type="SAM" id="Coils"/>
    </source>
</evidence>
<dbReference type="Proteomes" id="UP000498740">
    <property type="component" value="Unassembled WGS sequence"/>
</dbReference>
<name>A0A7J0D5W9_STRMI</name>
<reference evidence="2 3" key="1">
    <citation type="submission" date="2020-05" db="EMBL/GenBank/DDBJ databases">
        <title>Whole genome shotgun sequence of Streptomyces microflavus NBRC 13062.</title>
        <authorList>
            <person name="Komaki H."/>
            <person name="Tamura T."/>
        </authorList>
    </citation>
    <scope>NUCLEOTIDE SEQUENCE [LARGE SCALE GENOMIC DNA]</scope>
    <source>
        <strain evidence="2 3">NBRC 13062</strain>
    </source>
</reference>
<evidence type="ECO:0000313" key="3">
    <source>
        <dbReference type="Proteomes" id="UP000498740"/>
    </source>
</evidence>
<organism evidence="2 3">
    <name type="scientific">Streptomyces microflavus</name>
    <name type="common">Streptomyces lipmanii</name>
    <dbReference type="NCBI Taxonomy" id="1919"/>
    <lineage>
        <taxon>Bacteria</taxon>
        <taxon>Bacillati</taxon>
        <taxon>Actinomycetota</taxon>
        <taxon>Actinomycetes</taxon>
        <taxon>Kitasatosporales</taxon>
        <taxon>Streptomycetaceae</taxon>
        <taxon>Streptomyces</taxon>
    </lineage>
</organism>
<comment type="caution">
    <text evidence="2">The sequence shown here is derived from an EMBL/GenBank/DDBJ whole genome shotgun (WGS) entry which is preliminary data.</text>
</comment>
<sequence length="176" mass="20092">MGERCGTEPTVEELEAEYEHSQDERIERYYQVWDAREMAGRIVDLEDELGGVTEEGLCTGMHADVAEAQAEIERLNGEVAQLRSAWKVSTATRESYRRITRDLNGAVRELLSACAERMHERDRYRLAWLSARRRAADEANLGMEAVEHLQAEVTRLRARLDFRESTRGASESTESS</sequence>
<dbReference type="RefSeq" id="WP_032754655.1">
    <property type="nucleotide sequence ID" value="NZ_BMUG01000005.1"/>
</dbReference>
<proteinExistence type="predicted"/>
<protein>
    <submittedName>
        <fullName evidence="2">Uncharacterized protein</fullName>
    </submittedName>
</protein>
<dbReference type="EMBL" id="BLWD01000002">
    <property type="protein sequence ID" value="GFN09534.1"/>
    <property type="molecule type" value="Genomic_DNA"/>
</dbReference>
<accession>A0A7J0D5W9</accession>